<accession>A0A839EF17</accession>
<dbReference type="Proteomes" id="UP000585905">
    <property type="component" value="Unassembled WGS sequence"/>
</dbReference>
<dbReference type="Pfam" id="PF05552">
    <property type="entry name" value="MS_channel_1st_1"/>
    <property type="match status" value="2"/>
</dbReference>
<sequence>MNDATVIVRDGLANVIEFLPKLLLFIIILVIGLIVAKLIAKGLEKLLERVGFDRLVERGGVKKALDRSKLDASDIIAKIVYYTLVLFVLQFAFGVFGPNPVSDLLEGIIAFLPRIIVAIVIVIIAAAIAAGAKTVIQGMLGGLSYGRIIANIASIFILFLGITAALNQVEIATTVTTPVLITVLAIIAGVIIVGAGGGLIKPMQARWEDWLSKAEAEAPRIKEEASSSPSAKEQLRAKADELRSDASDSPSRTTSGAADPTQKLPPSDHPGGPARPARRP</sequence>
<feature type="transmembrane region" description="Helical" evidence="2">
    <location>
        <begin position="108"/>
        <end position="136"/>
    </location>
</feature>
<evidence type="ECO:0000256" key="2">
    <source>
        <dbReference type="SAM" id="Phobius"/>
    </source>
</evidence>
<reference evidence="3 4" key="1">
    <citation type="submission" date="2020-07" db="EMBL/GenBank/DDBJ databases">
        <title>Sequencing the genomes of 1000 actinobacteria strains.</title>
        <authorList>
            <person name="Klenk H.-P."/>
        </authorList>
    </citation>
    <scope>NUCLEOTIDE SEQUENCE [LARGE SCALE GENOMIC DNA]</scope>
    <source>
        <strain evidence="3 4">DSM 19663</strain>
    </source>
</reference>
<dbReference type="AlphaFoldDB" id="A0A839EF17"/>
<feature type="transmembrane region" description="Helical" evidence="2">
    <location>
        <begin position="22"/>
        <end position="40"/>
    </location>
</feature>
<keyword evidence="2" id="KW-0812">Transmembrane</keyword>
<evidence type="ECO:0000256" key="1">
    <source>
        <dbReference type="SAM" id="MobiDB-lite"/>
    </source>
</evidence>
<feature type="transmembrane region" description="Helical" evidence="2">
    <location>
        <begin position="148"/>
        <end position="167"/>
    </location>
</feature>
<dbReference type="Gene3D" id="1.10.287.1260">
    <property type="match status" value="1"/>
</dbReference>
<evidence type="ECO:0000313" key="3">
    <source>
        <dbReference type="EMBL" id="MBA8848814.1"/>
    </source>
</evidence>
<feature type="compositionally biased region" description="Polar residues" evidence="1">
    <location>
        <begin position="247"/>
        <end position="256"/>
    </location>
</feature>
<feature type="region of interest" description="Disordered" evidence="1">
    <location>
        <begin position="218"/>
        <end position="280"/>
    </location>
</feature>
<feature type="transmembrane region" description="Helical" evidence="2">
    <location>
        <begin position="179"/>
        <end position="200"/>
    </location>
</feature>
<feature type="transmembrane region" description="Helical" evidence="2">
    <location>
        <begin position="75"/>
        <end position="96"/>
    </location>
</feature>
<dbReference type="EMBL" id="JACGWX010000007">
    <property type="protein sequence ID" value="MBA8848814.1"/>
    <property type="molecule type" value="Genomic_DNA"/>
</dbReference>
<comment type="caution">
    <text evidence="3">The sequence shown here is derived from an EMBL/GenBank/DDBJ whole genome shotgun (WGS) entry which is preliminary data.</text>
</comment>
<name>A0A839EF17_9MICO</name>
<organism evidence="3 4">
    <name type="scientific">Microcella alkalica</name>
    <dbReference type="NCBI Taxonomy" id="355930"/>
    <lineage>
        <taxon>Bacteria</taxon>
        <taxon>Bacillati</taxon>
        <taxon>Actinomycetota</taxon>
        <taxon>Actinomycetes</taxon>
        <taxon>Micrococcales</taxon>
        <taxon>Microbacteriaceae</taxon>
        <taxon>Microcella</taxon>
    </lineage>
</organism>
<dbReference type="InterPro" id="IPR008910">
    <property type="entry name" value="MSC_TM_helix"/>
</dbReference>
<gene>
    <name evidence="3" type="ORF">FHX53_002428</name>
</gene>
<keyword evidence="4" id="KW-1185">Reference proteome</keyword>
<keyword evidence="2" id="KW-0472">Membrane</keyword>
<feature type="compositionally biased region" description="Low complexity" evidence="1">
    <location>
        <begin position="270"/>
        <end position="280"/>
    </location>
</feature>
<evidence type="ECO:0000313" key="4">
    <source>
        <dbReference type="Proteomes" id="UP000585905"/>
    </source>
</evidence>
<keyword evidence="2" id="KW-1133">Transmembrane helix</keyword>
<dbReference type="RefSeq" id="WP_182491595.1">
    <property type="nucleotide sequence ID" value="NZ_BAAAOV010000001.1"/>
</dbReference>
<proteinExistence type="predicted"/>
<protein>
    <submittedName>
        <fullName evidence="3">Uncharacterized protein</fullName>
    </submittedName>
</protein>
<feature type="compositionally biased region" description="Basic and acidic residues" evidence="1">
    <location>
        <begin position="233"/>
        <end position="246"/>
    </location>
</feature>